<proteinExistence type="predicted"/>
<evidence type="ECO:0000313" key="2">
    <source>
        <dbReference type="EMBL" id="CCC68427.1"/>
    </source>
</evidence>
<keyword evidence="1" id="KW-1133">Transmembrane helix</keyword>
<dbReference type="KEGG" id="ncs:NCAS_0B03430"/>
<reference key="2">
    <citation type="submission" date="2011-08" db="EMBL/GenBank/DDBJ databases">
        <title>Genome sequence of Naumovozyma castellii.</title>
        <authorList>
            <person name="Gordon J.L."/>
            <person name="Armisen D."/>
            <person name="Proux-Wera E."/>
            <person name="OhEigeartaigh S.S."/>
            <person name="Byrne K.P."/>
            <person name="Wolfe K.H."/>
        </authorList>
    </citation>
    <scope>NUCLEOTIDE SEQUENCE</scope>
    <source>
        <strain>Type strain:CBS 4309</strain>
    </source>
</reference>
<dbReference type="AlphaFoldDB" id="G0VBV1"/>
<dbReference type="Proteomes" id="UP000001640">
    <property type="component" value="Chromosome 2"/>
</dbReference>
<dbReference type="HOGENOM" id="CLU_1354946_0_0_1"/>
<dbReference type="EMBL" id="HE576753">
    <property type="protein sequence ID" value="CCC68427.1"/>
    <property type="molecule type" value="Genomic_DNA"/>
</dbReference>
<dbReference type="InParanoid" id="G0VBV1"/>
<keyword evidence="1" id="KW-0812">Transmembrane</keyword>
<name>G0VBV1_NAUCA</name>
<protein>
    <submittedName>
        <fullName evidence="2">Uncharacterized protein</fullName>
    </submittedName>
</protein>
<gene>
    <name evidence="2" type="primary">NCAS0B03430</name>
    <name evidence="2" type="ordered locus">NCAS_0B03430</name>
</gene>
<evidence type="ECO:0000313" key="3">
    <source>
        <dbReference type="Proteomes" id="UP000001640"/>
    </source>
</evidence>
<dbReference type="RefSeq" id="XP_003674801.1">
    <property type="nucleotide sequence ID" value="XM_003674753.1"/>
</dbReference>
<accession>G0VBV1</accession>
<organism evidence="2 3">
    <name type="scientific">Naumovozyma castellii</name>
    <name type="common">Yeast</name>
    <name type="synonym">Saccharomyces castellii</name>
    <dbReference type="NCBI Taxonomy" id="27288"/>
    <lineage>
        <taxon>Eukaryota</taxon>
        <taxon>Fungi</taxon>
        <taxon>Dikarya</taxon>
        <taxon>Ascomycota</taxon>
        <taxon>Saccharomycotina</taxon>
        <taxon>Saccharomycetes</taxon>
        <taxon>Saccharomycetales</taxon>
        <taxon>Saccharomycetaceae</taxon>
        <taxon>Naumovozyma</taxon>
    </lineage>
</organism>
<keyword evidence="3" id="KW-1185">Reference proteome</keyword>
<feature type="transmembrane region" description="Helical" evidence="1">
    <location>
        <begin position="47"/>
        <end position="70"/>
    </location>
</feature>
<dbReference type="GeneID" id="96901987"/>
<evidence type="ECO:0000256" key="1">
    <source>
        <dbReference type="SAM" id="Phobius"/>
    </source>
</evidence>
<keyword evidence="1" id="KW-0472">Membrane</keyword>
<reference evidence="2 3" key="1">
    <citation type="journal article" date="2011" name="Proc. Natl. Acad. Sci. U.S.A.">
        <title>Evolutionary erosion of yeast sex chromosomes by mating-type switching accidents.</title>
        <authorList>
            <person name="Gordon J.L."/>
            <person name="Armisen D."/>
            <person name="Proux-Wera E."/>
            <person name="Oheigeartaigh S.S."/>
            <person name="Byrne K.P."/>
            <person name="Wolfe K.H."/>
        </authorList>
    </citation>
    <scope>NUCLEOTIDE SEQUENCE [LARGE SCALE GENOMIC DNA]</scope>
    <source>
        <strain evidence="3">ATCC 76901 / BCRC 22586 / CBS 4309 / NBRC 1992 / NRRL Y-12630</strain>
    </source>
</reference>
<sequence>MAPIISINNTAIDSKIGPILSKSAALITFAAPHFNNDGKKKPLSLKIFTYVTSGICLFVMILVFVLKAVMHVRYGWGSRRISDLKRLKNFFLKPFNFKKKPVENNPPLSTGMAFIFTPTNAISEPYNVPKYTQSLNSNDAGYFDNEGQLHNISDINESNESLNAPPPSFVSIIRPEPAYTSHQSRDSYYYKELPFNNNEITS</sequence>